<accession>A0ABX5VM72</accession>
<dbReference type="Proteomes" id="UP000313948">
    <property type="component" value="Chromosome"/>
</dbReference>
<protein>
    <submittedName>
        <fullName evidence="1">Uncharacterized protein</fullName>
    </submittedName>
</protein>
<evidence type="ECO:0000313" key="1">
    <source>
        <dbReference type="EMBL" id="QDB79597.1"/>
    </source>
</evidence>
<keyword evidence="2" id="KW-1185">Reference proteome</keyword>
<dbReference type="InterPro" id="IPR029045">
    <property type="entry name" value="ClpP/crotonase-like_dom_sf"/>
</dbReference>
<organism evidence="1 2">
    <name type="scientific">Georgenia wutianyii</name>
    <dbReference type="NCBI Taxonomy" id="2585135"/>
    <lineage>
        <taxon>Bacteria</taxon>
        <taxon>Bacillati</taxon>
        <taxon>Actinomycetota</taxon>
        <taxon>Actinomycetes</taxon>
        <taxon>Micrococcales</taxon>
        <taxon>Bogoriellaceae</taxon>
        <taxon>Georgenia</taxon>
    </lineage>
</organism>
<reference evidence="1 2" key="1">
    <citation type="submission" date="2019-05" db="EMBL/GenBank/DDBJ databases">
        <title>Georgenia *** sp. nov., and Georgenia *** sp. nov., isolated from the intestinal contents of plateau pika (Ochotona curzoniae) in the Qinghai-Tibet plateau of China.</title>
        <authorList>
            <person name="Tian Z."/>
        </authorList>
    </citation>
    <scope>NUCLEOTIDE SEQUENCE [LARGE SCALE GENOMIC DNA]</scope>
    <source>
        <strain evidence="1 2">Z294</strain>
    </source>
</reference>
<dbReference type="EMBL" id="CP040899">
    <property type="protein sequence ID" value="QDB79597.1"/>
    <property type="molecule type" value="Genomic_DNA"/>
</dbReference>
<name>A0ABX5VM72_9MICO</name>
<dbReference type="SUPFAM" id="SSF52096">
    <property type="entry name" value="ClpP/crotonase"/>
    <property type="match status" value="1"/>
</dbReference>
<sequence length="39" mass="3773">MVLVTNEDAGSDGDIIAAGAQEVGPGPAVGVRTYGGRGD</sequence>
<proteinExistence type="predicted"/>
<evidence type="ECO:0000313" key="2">
    <source>
        <dbReference type="Proteomes" id="UP000313948"/>
    </source>
</evidence>
<gene>
    <name evidence="1" type="ORF">FE251_09595</name>
</gene>